<dbReference type="InterPro" id="IPR013083">
    <property type="entry name" value="Znf_RING/FYVE/PHD"/>
</dbReference>
<dbReference type="InterPro" id="IPR002014">
    <property type="entry name" value="VHS_dom"/>
</dbReference>
<dbReference type="SMART" id="SM00064">
    <property type="entry name" value="FYVE"/>
    <property type="match status" value="1"/>
</dbReference>
<dbReference type="GO" id="GO:0031623">
    <property type="term" value="P:receptor internalization"/>
    <property type="evidence" value="ECO:0007669"/>
    <property type="project" value="TreeGrafter"/>
</dbReference>
<dbReference type="PANTHER" id="PTHR46275:SF1">
    <property type="entry name" value="HEPATOCYTE GROWTH FACTOR-REGULATED TYROSINE KINASE SUBSTRATE"/>
    <property type="match status" value="1"/>
</dbReference>
<evidence type="ECO:0000256" key="2">
    <source>
        <dbReference type="ARBA" id="ARBA00022771"/>
    </source>
</evidence>
<name>A0A7R8H5Z4_LEPSM</name>
<protein>
    <submittedName>
        <fullName evidence="4">HGS</fullName>
    </submittedName>
</protein>
<evidence type="ECO:0000256" key="1">
    <source>
        <dbReference type="ARBA" id="ARBA00022723"/>
    </source>
</evidence>
<dbReference type="EMBL" id="HG994582">
    <property type="protein sequence ID" value="CAF2892358.1"/>
    <property type="molecule type" value="Genomic_DNA"/>
</dbReference>
<dbReference type="InterPro" id="IPR000306">
    <property type="entry name" value="Znf_FYVE"/>
</dbReference>
<dbReference type="SUPFAM" id="SSF57903">
    <property type="entry name" value="FYVE/PHD zinc finger"/>
    <property type="match status" value="1"/>
</dbReference>
<dbReference type="SMART" id="SM00288">
    <property type="entry name" value="VHS"/>
    <property type="match status" value="1"/>
</dbReference>
<dbReference type="GO" id="GO:0005769">
    <property type="term" value="C:early endosome"/>
    <property type="evidence" value="ECO:0007669"/>
    <property type="project" value="TreeGrafter"/>
</dbReference>
<keyword evidence="5" id="KW-1185">Reference proteome</keyword>
<dbReference type="InterPro" id="IPR003903">
    <property type="entry name" value="UIM_dom"/>
</dbReference>
<dbReference type="InterPro" id="IPR008942">
    <property type="entry name" value="ENTH_VHS"/>
</dbReference>
<evidence type="ECO:0000313" key="4">
    <source>
        <dbReference type="EMBL" id="CAF2892358.1"/>
    </source>
</evidence>
<proteinExistence type="predicted"/>
<dbReference type="GO" id="GO:0035091">
    <property type="term" value="F:phosphatidylinositol binding"/>
    <property type="evidence" value="ECO:0007669"/>
    <property type="project" value="InterPro"/>
</dbReference>
<dbReference type="Gene3D" id="1.25.40.90">
    <property type="match status" value="1"/>
</dbReference>
<accession>A0A7R8H5Z4</accession>
<keyword evidence="2" id="KW-0863">Zinc-finger</keyword>
<dbReference type="AlphaFoldDB" id="A0A7R8H5Z4"/>
<evidence type="ECO:0000256" key="3">
    <source>
        <dbReference type="ARBA" id="ARBA00022833"/>
    </source>
</evidence>
<dbReference type="GO" id="GO:0043130">
    <property type="term" value="F:ubiquitin binding"/>
    <property type="evidence" value="ECO:0007669"/>
    <property type="project" value="InterPro"/>
</dbReference>
<dbReference type="GO" id="GO:0008270">
    <property type="term" value="F:zinc ion binding"/>
    <property type="evidence" value="ECO:0007669"/>
    <property type="project" value="UniProtKB-KW"/>
</dbReference>
<dbReference type="OrthoDB" id="957735at2759"/>
<sequence length="283" mass="32245">MSDHPKSSQNIWRGTTQHGQCGITFDSEIIGKYEDGKEEIVHHVTFIRSGETNPKYAVLQIKKKFTHANPHVSLFALQVMESCVKNCGSFIHEEIATREFMEEIREKYRICTDTYNIMKAEGWKFPPVVEADAMFEADTAPAWVEGTVCHRCRVEFGVMTRQHHCRACEKEVRVCESCFDTHGPKDHISPINKSGRMAGNTEDLPPEYLSSSLAQQNQTPTKTGKSEAEIKEEEELQLAIALSKSEAEEKEKKINIEALQFKITQIIIMTPSRNHLLNCQKMK</sequence>
<keyword evidence="3" id="KW-0862">Zinc</keyword>
<gene>
    <name evidence="4" type="ORF">LSAA_7076</name>
</gene>
<evidence type="ECO:0000313" key="5">
    <source>
        <dbReference type="Proteomes" id="UP000675881"/>
    </source>
</evidence>
<dbReference type="SUPFAM" id="SSF48464">
    <property type="entry name" value="ENTH/VHS domain"/>
    <property type="match status" value="1"/>
</dbReference>
<dbReference type="PROSITE" id="PS50330">
    <property type="entry name" value="UIM"/>
    <property type="match status" value="1"/>
</dbReference>
<dbReference type="InterPro" id="IPR017073">
    <property type="entry name" value="HGS/VPS27"/>
</dbReference>
<dbReference type="GO" id="GO:0032456">
    <property type="term" value="P:endocytic recycling"/>
    <property type="evidence" value="ECO:0007669"/>
    <property type="project" value="TreeGrafter"/>
</dbReference>
<organism evidence="4 5">
    <name type="scientific">Lepeophtheirus salmonis</name>
    <name type="common">Salmon louse</name>
    <name type="synonym">Caligus salmonis</name>
    <dbReference type="NCBI Taxonomy" id="72036"/>
    <lineage>
        <taxon>Eukaryota</taxon>
        <taxon>Metazoa</taxon>
        <taxon>Ecdysozoa</taxon>
        <taxon>Arthropoda</taxon>
        <taxon>Crustacea</taxon>
        <taxon>Multicrustacea</taxon>
        <taxon>Hexanauplia</taxon>
        <taxon>Copepoda</taxon>
        <taxon>Siphonostomatoida</taxon>
        <taxon>Caligidae</taxon>
        <taxon>Lepeophtheirus</taxon>
    </lineage>
</organism>
<reference evidence="4" key="1">
    <citation type="submission" date="2021-02" db="EMBL/GenBank/DDBJ databases">
        <authorList>
            <person name="Bekaert M."/>
        </authorList>
    </citation>
    <scope>NUCLEOTIDE SEQUENCE</scope>
    <source>
        <strain evidence="4">IoA-00</strain>
    </source>
</reference>
<dbReference type="PANTHER" id="PTHR46275">
    <property type="entry name" value="HEPATOCYTE GROWTH FACTOR-REGULATED TYROSINE KINASE SUBSTRATE"/>
    <property type="match status" value="1"/>
</dbReference>
<keyword evidence="1" id="KW-0479">Metal-binding</keyword>
<dbReference type="Gene3D" id="3.30.40.10">
    <property type="entry name" value="Zinc/RING finger domain, C3HC4 (zinc finger)"/>
    <property type="match status" value="1"/>
</dbReference>
<dbReference type="InterPro" id="IPR011011">
    <property type="entry name" value="Znf_FYVE_PHD"/>
</dbReference>
<dbReference type="Pfam" id="PF00790">
    <property type="entry name" value="VHS"/>
    <property type="match status" value="1"/>
</dbReference>
<dbReference type="PROSITE" id="PS50179">
    <property type="entry name" value="VHS"/>
    <property type="match status" value="1"/>
</dbReference>
<dbReference type="Proteomes" id="UP000675881">
    <property type="component" value="Chromosome 3"/>
</dbReference>